<dbReference type="Gene3D" id="3.10.560.10">
    <property type="entry name" value="Outer membrane lipoprotein wza domain like"/>
    <property type="match status" value="1"/>
</dbReference>
<accession>A0A7V8VC62</accession>
<dbReference type="InterPro" id="IPR003715">
    <property type="entry name" value="Poly_export_N"/>
</dbReference>
<evidence type="ECO:0000313" key="4">
    <source>
        <dbReference type="EMBL" id="MBA2225335.1"/>
    </source>
</evidence>
<feature type="signal peptide" evidence="2">
    <location>
        <begin position="1"/>
        <end position="19"/>
    </location>
</feature>
<dbReference type="InterPro" id="IPR049712">
    <property type="entry name" value="Poly_export"/>
</dbReference>
<dbReference type="EMBL" id="JACEFB010000002">
    <property type="protein sequence ID" value="MBA2225335.1"/>
    <property type="molecule type" value="Genomic_DNA"/>
</dbReference>
<dbReference type="PANTHER" id="PTHR33619">
    <property type="entry name" value="POLYSACCHARIDE EXPORT PROTEIN GFCE-RELATED"/>
    <property type="match status" value="1"/>
</dbReference>
<dbReference type="PANTHER" id="PTHR33619:SF3">
    <property type="entry name" value="POLYSACCHARIDE EXPORT PROTEIN GFCE-RELATED"/>
    <property type="match status" value="1"/>
</dbReference>
<name>A0A7V8VC62_9BACT</name>
<dbReference type="AlphaFoldDB" id="A0A7V8VC62"/>
<evidence type="ECO:0000256" key="1">
    <source>
        <dbReference type="ARBA" id="ARBA00022729"/>
    </source>
</evidence>
<keyword evidence="5" id="KW-1185">Reference proteome</keyword>
<reference evidence="4 5" key="1">
    <citation type="submission" date="2020-07" db="EMBL/GenBank/DDBJ databases">
        <title>Thermogemmata thermophila gen. nov., sp. nov., a novel moderate thermophilic planctomycete from a Kamchatka hot spring.</title>
        <authorList>
            <person name="Elcheninov A.G."/>
            <person name="Podosokorskaya O.A."/>
            <person name="Kovaleva O.L."/>
            <person name="Novikov A."/>
            <person name="Bonch-Osmolovskaya E.A."/>
            <person name="Toshchakov S.V."/>
            <person name="Kublanov I.V."/>
        </authorList>
    </citation>
    <scope>NUCLEOTIDE SEQUENCE [LARGE SCALE GENOMIC DNA]</scope>
    <source>
        <strain evidence="4 5">2918</strain>
    </source>
</reference>
<dbReference type="PROSITE" id="PS51257">
    <property type="entry name" value="PROKAR_LIPOPROTEIN"/>
    <property type="match status" value="1"/>
</dbReference>
<feature type="domain" description="Polysaccharide export protein N-terminal" evidence="3">
    <location>
        <begin position="52"/>
        <end position="144"/>
    </location>
</feature>
<protein>
    <submittedName>
        <fullName evidence="4">Polysaccharide biosynthesis/export family protein</fullName>
    </submittedName>
</protein>
<feature type="chain" id="PRO_5030550947" evidence="2">
    <location>
        <begin position="20"/>
        <end position="303"/>
    </location>
</feature>
<sequence>MRWTVLGCGWLLIAAGCHHGTLAPAGPAGMPMPIAVPPPGAVPRELDKVTLPPYVIEPPDQLLIEVVQRSTVPDIDEAGKPRLGPDGKPILKTVTERLPVQPISGPFQVRPDGSVGLGFWGSVIVAGLTLDQAAEAIRQHIVKNPVLREYGTAPESIIVIVDVLAYNSKRYYIIYDGAGWGEQVISFPITGSETVLDAIANVGGLSDIASKRNIWVARRTPHPGQPWQILPVDWVGITQHGISITNYQILPGDRIYVKAQKLVTIDRMMARFLAPIERAFGVTLLGAATVNQIQGRGFGFGGR</sequence>
<dbReference type="GO" id="GO:0015159">
    <property type="term" value="F:polysaccharide transmembrane transporter activity"/>
    <property type="evidence" value="ECO:0007669"/>
    <property type="project" value="InterPro"/>
</dbReference>
<evidence type="ECO:0000313" key="5">
    <source>
        <dbReference type="Proteomes" id="UP000542342"/>
    </source>
</evidence>
<dbReference type="Proteomes" id="UP000542342">
    <property type="component" value="Unassembled WGS sequence"/>
</dbReference>
<evidence type="ECO:0000256" key="2">
    <source>
        <dbReference type="SAM" id="SignalP"/>
    </source>
</evidence>
<gene>
    <name evidence="4" type="ORF">H0921_04065</name>
</gene>
<dbReference type="Gene3D" id="3.30.1950.10">
    <property type="entry name" value="wza like domain"/>
    <property type="match status" value="1"/>
</dbReference>
<organism evidence="4 5">
    <name type="scientific">Thermogemmata fonticola</name>
    <dbReference type="NCBI Taxonomy" id="2755323"/>
    <lineage>
        <taxon>Bacteria</taxon>
        <taxon>Pseudomonadati</taxon>
        <taxon>Planctomycetota</taxon>
        <taxon>Planctomycetia</taxon>
        <taxon>Gemmatales</taxon>
        <taxon>Gemmataceae</taxon>
        <taxon>Thermogemmata</taxon>
    </lineage>
</organism>
<dbReference type="RefSeq" id="WP_194536766.1">
    <property type="nucleotide sequence ID" value="NZ_JACEFB010000002.1"/>
</dbReference>
<proteinExistence type="predicted"/>
<evidence type="ECO:0000259" key="3">
    <source>
        <dbReference type="Pfam" id="PF02563"/>
    </source>
</evidence>
<comment type="caution">
    <text evidence="4">The sequence shown here is derived from an EMBL/GenBank/DDBJ whole genome shotgun (WGS) entry which is preliminary data.</text>
</comment>
<dbReference type="Pfam" id="PF02563">
    <property type="entry name" value="Poly_export"/>
    <property type="match status" value="1"/>
</dbReference>
<keyword evidence="1 2" id="KW-0732">Signal</keyword>